<dbReference type="EMBL" id="LBWB01000030">
    <property type="protein sequence ID" value="KKQ98931.1"/>
    <property type="molecule type" value="Genomic_DNA"/>
</dbReference>
<evidence type="ECO:0000313" key="1">
    <source>
        <dbReference type="EMBL" id="KKQ98931.1"/>
    </source>
</evidence>
<dbReference type="AlphaFoldDB" id="A0A0G0QB47"/>
<comment type="caution">
    <text evidence="1">The sequence shown here is derived from an EMBL/GenBank/DDBJ whole genome shotgun (WGS) entry which is preliminary data.</text>
</comment>
<dbReference type="STRING" id="1618574.UT24_C0030G0009"/>
<organism evidence="1 2">
    <name type="scientific">Candidatus Woesebacteria bacterium GW2011_GWB1_39_12</name>
    <dbReference type="NCBI Taxonomy" id="1618574"/>
    <lineage>
        <taxon>Bacteria</taxon>
        <taxon>Candidatus Woeseibacteriota</taxon>
    </lineage>
</organism>
<proteinExistence type="predicted"/>
<evidence type="ECO:0000313" key="2">
    <source>
        <dbReference type="Proteomes" id="UP000033881"/>
    </source>
</evidence>
<accession>A0A0G0QB47</accession>
<sequence length="56" mass="6428">MKTREEMTAEEIEAHDLARKEAKKFLANKLPGYIETDNTAMTEVTARMIALMTQKK</sequence>
<gene>
    <name evidence="1" type="ORF">UT24_C0030G0009</name>
</gene>
<dbReference type="Proteomes" id="UP000033881">
    <property type="component" value="Unassembled WGS sequence"/>
</dbReference>
<name>A0A0G0QB47_9BACT</name>
<reference evidence="1 2" key="1">
    <citation type="journal article" date="2015" name="Nature">
        <title>rRNA introns, odd ribosomes, and small enigmatic genomes across a large radiation of phyla.</title>
        <authorList>
            <person name="Brown C.T."/>
            <person name="Hug L.A."/>
            <person name="Thomas B.C."/>
            <person name="Sharon I."/>
            <person name="Castelle C.J."/>
            <person name="Singh A."/>
            <person name="Wilkins M.J."/>
            <person name="Williams K.H."/>
            <person name="Banfield J.F."/>
        </authorList>
    </citation>
    <scope>NUCLEOTIDE SEQUENCE [LARGE SCALE GENOMIC DNA]</scope>
</reference>
<protein>
    <submittedName>
        <fullName evidence="1">Uncharacterized protein</fullName>
    </submittedName>
</protein>